<evidence type="ECO:0000259" key="1">
    <source>
        <dbReference type="SMART" id="SM00470"/>
    </source>
</evidence>
<dbReference type="RefSeq" id="WP_095687068.1">
    <property type="nucleotide sequence ID" value="NZ_CP022745.1"/>
</dbReference>
<dbReference type="KEGG" id="shyd:CJD35_11530"/>
<dbReference type="InterPro" id="IPR036086">
    <property type="entry name" value="ParB/Sulfiredoxin_sf"/>
</dbReference>
<dbReference type="InterPro" id="IPR046681">
    <property type="entry name" value="DUF6551"/>
</dbReference>
<sequence>MSGVAKMQPQAGRRPSLEFRPLGDLLIDDSYQRSIDSGASQALVKRIARAWDWGLCQPLNVAKRDDGALYVIDGQHRLAAARLRGDIFDLPCVVVASRSADDEAAAFVALNQQRRPLSKLELFKAALAAGETEATVIHGALTQAGLSVATTTNPESWKPGQVSNIGGLEYCVRQHGEKILRTSLLAAAVAFHGQVLRYFGTIFPGIAAGVSTHGVAQGDLIGMVVGSCDQSEWRDAINRAKAEQPNLNMRDAAVLAIGRAIAEAMGGTGDA</sequence>
<dbReference type="InterPro" id="IPR003115">
    <property type="entry name" value="ParB_N"/>
</dbReference>
<evidence type="ECO:0000313" key="3">
    <source>
        <dbReference type="Proteomes" id="UP000217141"/>
    </source>
</evidence>
<proteinExistence type="predicted"/>
<protein>
    <recommendedName>
        <fullName evidence="1">ParB-like N-terminal domain-containing protein</fullName>
    </recommendedName>
</protein>
<reference evidence="2 3" key="1">
    <citation type="submission" date="2017-08" db="EMBL/GenBank/DDBJ databases">
        <title>Whole Genome Sequence of Sphingobium hydrophobicum C1: Insights into Adaption to the Electronic-waste Contaminated Sediment.</title>
        <authorList>
            <person name="Song D."/>
            <person name="Chen X."/>
            <person name="Xu M."/>
        </authorList>
    </citation>
    <scope>NUCLEOTIDE SEQUENCE [LARGE SCALE GENOMIC DNA]</scope>
    <source>
        <strain evidence="2 3">C1</strain>
    </source>
</reference>
<evidence type="ECO:0000313" key="2">
    <source>
        <dbReference type="EMBL" id="ASY45002.1"/>
    </source>
</evidence>
<dbReference type="Pfam" id="PF20188">
    <property type="entry name" value="DUF6551"/>
    <property type="match status" value="1"/>
</dbReference>
<dbReference type="SMART" id="SM00470">
    <property type="entry name" value="ParB"/>
    <property type="match status" value="1"/>
</dbReference>
<dbReference type="SUPFAM" id="SSF110849">
    <property type="entry name" value="ParB/Sulfiredoxin"/>
    <property type="match status" value="1"/>
</dbReference>
<organism evidence="2 3">
    <name type="scientific">Sphingobium xenophagum</name>
    <dbReference type="NCBI Taxonomy" id="121428"/>
    <lineage>
        <taxon>Bacteria</taxon>
        <taxon>Pseudomonadati</taxon>
        <taxon>Pseudomonadota</taxon>
        <taxon>Alphaproteobacteria</taxon>
        <taxon>Sphingomonadales</taxon>
        <taxon>Sphingomonadaceae</taxon>
        <taxon>Sphingobium</taxon>
    </lineage>
</organism>
<dbReference type="EMBL" id="CP022745">
    <property type="protein sequence ID" value="ASY45002.1"/>
    <property type="molecule type" value="Genomic_DNA"/>
</dbReference>
<name>A0A249MUN2_SPHXE</name>
<accession>A0A249MUN2</accession>
<gene>
    <name evidence="2" type="ORF">CJD35_11530</name>
</gene>
<dbReference type="Proteomes" id="UP000217141">
    <property type="component" value="Chromosome I"/>
</dbReference>
<dbReference type="Gene3D" id="3.90.1530.10">
    <property type="entry name" value="Conserved hypothetical protein from pyrococcus furiosus pfu- 392566-001, ParB domain"/>
    <property type="match status" value="1"/>
</dbReference>
<dbReference type="AlphaFoldDB" id="A0A249MUN2"/>
<feature type="domain" description="ParB-like N-terminal" evidence="1">
    <location>
        <begin position="18"/>
        <end position="111"/>
    </location>
</feature>